<organism evidence="2">
    <name type="scientific">Brassica napus</name>
    <name type="common">Rape</name>
    <dbReference type="NCBI Taxonomy" id="3708"/>
    <lineage>
        <taxon>Eukaryota</taxon>
        <taxon>Viridiplantae</taxon>
        <taxon>Streptophyta</taxon>
        <taxon>Embryophyta</taxon>
        <taxon>Tracheophyta</taxon>
        <taxon>Spermatophyta</taxon>
        <taxon>Magnoliopsida</taxon>
        <taxon>eudicotyledons</taxon>
        <taxon>Gunneridae</taxon>
        <taxon>Pentapetalae</taxon>
        <taxon>rosids</taxon>
        <taxon>malvids</taxon>
        <taxon>Brassicales</taxon>
        <taxon>Brassicaceae</taxon>
        <taxon>Brassiceae</taxon>
        <taxon>Brassica</taxon>
    </lineage>
</organism>
<feature type="compositionally biased region" description="Low complexity" evidence="1">
    <location>
        <begin position="154"/>
        <end position="163"/>
    </location>
</feature>
<sequence>MKIAHEPPIFYTPKTARGPKTDEDLKSKNERKNVDTDSRNQTLHHQGRGSSADHKKPPKALTIAHFQRTGDSREEGRRSRGASQHRTEHAIDDVSAFAPETKAAVQIENGEPIDLLYVPLHRRILRNSLQSPKSRLHHTQTLQPRVATPPPSCTTPTPKLLTCEDSTRETLGAEQWTRRRERRPYR</sequence>
<feature type="region of interest" description="Disordered" evidence="1">
    <location>
        <begin position="1"/>
        <end position="91"/>
    </location>
</feature>
<name>A0A816RLX6_BRANA</name>
<feature type="compositionally biased region" description="Basic and acidic residues" evidence="1">
    <location>
        <begin position="19"/>
        <end position="38"/>
    </location>
</feature>
<accession>A0A816RLX6</accession>
<evidence type="ECO:0000313" key="2">
    <source>
        <dbReference type="EMBL" id="CAF2075556.1"/>
    </source>
</evidence>
<proteinExistence type="predicted"/>
<gene>
    <name evidence="2" type="ORF">DARMORV10_C01P36630.1</name>
</gene>
<dbReference type="EMBL" id="HG994365">
    <property type="protein sequence ID" value="CAF2075556.1"/>
    <property type="molecule type" value="Genomic_DNA"/>
</dbReference>
<feature type="compositionally biased region" description="Polar residues" evidence="1">
    <location>
        <begin position="131"/>
        <end position="143"/>
    </location>
</feature>
<evidence type="ECO:0000256" key="1">
    <source>
        <dbReference type="SAM" id="MobiDB-lite"/>
    </source>
</evidence>
<protein>
    <submittedName>
        <fullName evidence="2">(rape) hypothetical protein</fullName>
    </submittedName>
</protein>
<reference evidence="2" key="1">
    <citation type="submission" date="2021-01" db="EMBL/GenBank/DDBJ databases">
        <authorList>
            <consortium name="Genoscope - CEA"/>
            <person name="William W."/>
        </authorList>
    </citation>
    <scope>NUCLEOTIDE SEQUENCE</scope>
</reference>
<dbReference type="AlphaFoldDB" id="A0A816RLX6"/>
<dbReference type="Proteomes" id="UP001295469">
    <property type="component" value="Chromosome C01"/>
</dbReference>
<feature type="compositionally biased region" description="Basic and acidic residues" evidence="1">
    <location>
        <begin position="68"/>
        <end position="78"/>
    </location>
</feature>
<feature type="region of interest" description="Disordered" evidence="1">
    <location>
        <begin position="131"/>
        <end position="186"/>
    </location>
</feature>